<dbReference type="InterPro" id="IPR036388">
    <property type="entry name" value="WH-like_DNA-bd_sf"/>
</dbReference>
<evidence type="ECO:0000313" key="1">
    <source>
        <dbReference type="EMBL" id="CAH2305529.1"/>
    </source>
</evidence>
<dbReference type="EMBL" id="OW240918">
    <property type="protein sequence ID" value="CAH2305529.1"/>
    <property type="molecule type" value="Genomic_DNA"/>
</dbReference>
<sequence length="81" mass="9205">MAIALTFSHTGHWKFNVAPHGIELSEDLKKRIAALCKDGLDYKKIAKTLKLKRCSTVGKTIQRFHRQVPLRTSLAMVDQRS</sequence>
<accession>A0AAD1SLR6</accession>
<dbReference type="AlphaFoldDB" id="A0AAD1SLR6"/>
<dbReference type="Gene3D" id="1.10.10.10">
    <property type="entry name" value="Winged helix-like DNA-binding domain superfamily/Winged helix DNA-binding domain"/>
    <property type="match status" value="1"/>
</dbReference>
<proteinExistence type="predicted"/>
<evidence type="ECO:0000313" key="2">
    <source>
        <dbReference type="Proteomes" id="UP001295444"/>
    </source>
</evidence>
<dbReference type="Proteomes" id="UP001295444">
    <property type="component" value="Chromosome 07"/>
</dbReference>
<gene>
    <name evidence="1" type="ORF">PECUL_23A013019</name>
</gene>
<reference evidence="1" key="1">
    <citation type="submission" date="2022-03" db="EMBL/GenBank/DDBJ databases">
        <authorList>
            <person name="Alioto T."/>
            <person name="Alioto T."/>
            <person name="Gomez Garrido J."/>
        </authorList>
    </citation>
    <scope>NUCLEOTIDE SEQUENCE</scope>
</reference>
<protein>
    <submittedName>
        <fullName evidence="1">UDP-glucose:glyco glucosyltransferase 2-like</fullName>
    </submittedName>
</protein>
<name>A0AAD1SLR6_PELCU</name>
<keyword evidence="2" id="KW-1185">Reference proteome</keyword>
<organism evidence="1 2">
    <name type="scientific">Pelobates cultripes</name>
    <name type="common">Western spadefoot toad</name>
    <dbReference type="NCBI Taxonomy" id="61616"/>
    <lineage>
        <taxon>Eukaryota</taxon>
        <taxon>Metazoa</taxon>
        <taxon>Chordata</taxon>
        <taxon>Craniata</taxon>
        <taxon>Vertebrata</taxon>
        <taxon>Euteleostomi</taxon>
        <taxon>Amphibia</taxon>
        <taxon>Batrachia</taxon>
        <taxon>Anura</taxon>
        <taxon>Pelobatoidea</taxon>
        <taxon>Pelobatidae</taxon>
        <taxon>Pelobates</taxon>
    </lineage>
</organism>